<evidence type="ECO:0000313" key="3">
    <source>
        <dbReference type="Proteomes" id="UP000582837"/>
    </source>
</evidence>
<organism evidence="2 3">
    <name type="scientific">Longimicrobium terrae</name>
    <dbReference type="NCBI Taxonomy" id="1639882"/>
    <lineage>
        <taxon>Bacteria</taxon>
        <taxon>Pseudomonadati</taxon>
        <taxon>Gemmatimonadota</taxon>
        <taxon>Longimicrobiia</taxon>
        <taxon>Longimicrobiales</taxon>
        <taxon>Longimicrobiaceae</taxon>
        <taxon>Longimicrobium</taxon>
    </lineage>
</organism>
<proteinExistence type="predicted"/>
<gene>
    <name evidence="2" type="ORF">HNQ61_002838</name>
</gene>
<dbReference type="Proteomes" id="UP000582837">
    <property type="component" value="Unassembled WGS sequence"/>
</dbReference>
<sequence>MEEKSNFETVLKWAVLGILAIVALRIALVVVGVAIGLASFLLFTVLPLVLVVWLVVKAVQWLSRPKDGGYTSSGL</sequence>
<evidence type="ECO:0000313" key="2">
    <source>
        <dbReference type="EMBL" id="MBB6071214.1"/>
    </source>
</evidence>
<accession>A0A841GZR9</accession>
<name>A0A841GZR9_9BACT</name>
<keyword evidence="1" id="KW-0472">Membrane</keyword>
<dbReference type="EMBL" id="JACHIA010000007">
    <property type="protein sequence ID" value="MBB6071214.1"/>
    <property type="molecule type" value="Genomic_DNA"/>
</dbReference>
<keyword evidence="1" id="KW-0812">Transmembrane</keyword>
<evidence type="ECO:0000256" key="1">
    <source>
        <dbReference type="SAM" id="Phobius"/>
    </source>
</evidence>
<feature type="transmembrane region" description="Helical" evidence="1">
    <location>
        <begin position="37"/>
        <end position="56"/>
    </location>
</feature>
<keyword evidence="1" id="KW-1133">Transmembrane helix</keyword>
<keyword evidence="3" id="KW-1185">Reference proteome</keyword>
<dbReference type="RefSeq" id="WP_170033908.1">
    <property type="nucleotide sequence ID" value="NZ_JABDTL010000001.1"/>
</dbReference>
<reference evidence="2 3" key="1">
    <citation type="submission" date="2020-08" db="EMBL/GenBank/DDBJ databases">
        <title>Genomic Encyclopedia of Type Strains, Phase IV (KMG-IV): sequencing the most valuable type-strain genomes for metagenomic binning, comparative biology and taxonomic classification.</title>
        <authorList>
            <person name="Goeker M."/>
        </authorList>
    </citation>
    <scope>NUCLEOTIDE SEQUENCE [LARGE SCALE GENOMIC DNA]</scope>
    <source>
        <strain evidence="2 3">DSM 29007</strain>
    </source>
</reference>
<feature type="transmembrane region" description="Helical" evidence="1">
    <location>
        <begin position="12"/>
        <end position="31"/>
    </location>
</feature>
<protein>
    <submittedName>
        <fullName evidence="2">High-affinity Fe2+/Pb2+ permease</fullName>
    </submittedName>
</protein>
<comment type="caution">
    <text evidence="2">The sequence shown here is derived from an EMBL/GenBank/DDBJ whole genome shotgun (WGS) entry which is preliminary data.</text>
</comment>
<dbReference type="AlphaFoldDB" id="A0A841GZR9"/>